<name>A0AAP2DHC7_9BACT</name>
<evidence type="ECO:0000313" key="3">
    <source>
        <dbReference type="Proteomes" id="UP001319200"/>
    </source>
</evidence>
<dbReference type="AlphaFoldDB" id="A0AAP2DHC7"/>
<feature type="transmembrane region" description="Helical" evidence="1">
    <location>
        <begin position="136"/>
        <end position="155"/>
    </location>
</feature>
<feature type="transmembrane region" description="Helical" evidence="1">
    <location>
        <begin position="21"/>
        <end position="48"/>
    </location>
</feature>
<gene>
    <name evidence="2" type="ORF">KK083_01920</name>
</gene>
<reference evidence="2 3" key="1">
    <citation type="submission" date="2021-05" db="EMBL/GenBank/DDBJ databases">
        <title>A Polyphasic approach of four new species of the genus Ohtaekwangia: Ohtaekwangia histidinii sp. nov., Ohtaekwangia cretensis sp. nov., Ohtaekwangia indiensis sp. nov., Ohtaekwangia reichenbachii sp. nov. from diverse environment.</title>
        <authorList>
            <person name="Octaviana S."/>
        </authorList>
    </citation>
    <scope>NUCLEOTIDE SEQUENCE [LARGE SCALE GENOMIC DNA]</scope>
    <source>
        <strain evidence="2 3">PWU4</strain>
    </source>
</reference>
<keyword evidence="1" id="KW-0472">Membrane</keyword>
<accession>A0AAP2DHC7</accession>
<keyword evidence="3" id="KW-1185">Reference proteome</keyword>
<comment type="caution">
    <text evidence="2">The sequence shown here is derived from an EMBL/GenBank/DDBJ whole genome shotgun (WGS) entry which is preliminary data.</text>
</comment>
<feature type="transmembrane region" description="Helical" evidence="1">
    <location>
        <begin position="102"/>
        <end position="124"/>
    </location>
</feature>
<proteinExistence type="predicted"/>
<keyword evidence="1" id="KW-1133">Transmembrane helix</keyword>
<evidence type="ECO:0000313" key="2">
    <source>
        <dbReference type="EMBL" id="MBT1695614.1"/>
    </source>
</evidence>
<organism evidence="2 3">
    <name type="scientific">Chryseosolibacter histidini</name>
    <dbReference type="NCBI Taxonomy" id="2782349"/>
    <lineage>
        <taxon>Bacteria</taxon>
        <taxon>Pseudomonadati</taxon>
        <taxon>Bacteroidota</taxon>
        <taxon>Cytophagia</taxon>
        <taxon>Cytophagales</taxon>
        <taxon>Chryseotaleaceae</taxon>
        <taxon>Chryseosolibacter</taxon>
    </lineage>
</organism>
<evidence type="ECO:0000256" key="1">
    <source>
        <dbReference type="SAM" id="Phobius"/>
    </source>
</evidence>
<feature type="transmembrane region" description="Helical" evidence="1">
    <location>
        <begin position="68"/>
        <end position="90"/>
    </location>
</feature>
<dbReference type="RefSeq" id="WP_254160117.1">
    <property type="nucleotide sequence ID" value="NZ_JAHESF010000002.1"/>
</dbReference>
<keyword evidence="1" id="KW-0812">Transmembrane</keyword>
<dbReference type="Proteomes" id="UP001319200">
    <property type="component" value="Unassembled WGS sequence"/>
</dbReference>
<protein>
    <submittedName>
        <fullName evidence="2">DUF1440 domain-containing protein</fullName>
    </submittedName>
</protein>
<sequence>MITNHTSSNTVSTSNHLFRAILFAGLIAGTLDITAAVLVSGASLRTILHYIASGAFGRETAFSGGLPMAFVGLLFHYLIAYSWTTLYFLIYPKMPILSRSRIMSALAYGVVVWLVMNLVVVPLSAIPARPFNPTNALINCVVLMLAIGVPVSFLAHRYYSKRR</sequence>
<dbReference type="EMBL" id="JAHESF010000002">
    <property type="protein sequence ID" value="MBT1695614.1"/>
    <property type="molecule type" value="Genomic_DNA"/>
</dbReference>